<name>A0ACB9W5L2_CHAAC</name>
<keyword evidence="2" id="KW-1185">Reference proteome</keyword>
<organism evidence="1 2">
    <name type="scientific">Chaenocephalus aceratus</name>
    <name type="common">Blackfin icefish</name>
    <name type="synonym">Chaenichthys aceratus</name>
    <dbReference type="NCBI Taxonomy" id="36190"/>
    <lineage>
        <taxon>Eukaryota</taxon>
        <taxon>Metazoa</taxon>
        <taxon>Chordata</taxon>
        <taxon>Craniata</taxon>
        <taxon>Vertebrata</taxon>
        <taxon>Euteleostomi</taxon>
        <taxon>Actinopterygii</taxon>
        <taxon>Neopterygii</taxon>
        <taxon>Teleostei</taxon>
        <taxon>Neoteleostei</taxon>
        <taxon>Acanthomorphata</taxon>
        <taxon>Eupercaria</taxon>
        <taxon>Perciformes</taxon>
        <taxon>Notothenioidei</taxon>
        <taxon>Channichthyidae</taxon>
        <taxon>Chaenocephalus</taxon>
    </lineage>
</organism>
<evidence type="ECO:0000313" key="1">
    <source>
        <dbReference type="EMBL" id="KAI4808406.1"/>
    </source>
</evidence>
<comment type="caution">
    <text evidence="1">The sequence shown here is derived from an EMBL/GenBank/DDBJ whole genome shotgun (WGS) entry which is preliminary data.</text>
</comment>
<dbReference type="EMBL" id="CM043802">
    <property type="protein sequence ID" value="KAI4808406.1"/>
    <property type="molecule type" value="Genomic_DNA"/>
</dbReference>
<dbReference type="Proteomes" id="UP001057452">
    <property type="component" value="Chromosome 18"/>
</dbReference>
<reference evidence="1" key="1">
    <citation type="submission" date="2022-05" db="EMBL/GenBank/DDBJ databases">
        <title>Chromosome-level genome of Chaenocephalus aceratus.</title>
        <authorList>
            <person name="Park H."/>
        </authorList>
    </citation>
    <scope>NUCLEOTIDE SEQUENCE</scope>
    <source>
        <strain evidence="1">KU_202001</strain>
    </source>
</reference>
<sequence length="355" mass="38886">MVSGEKVWDPLHTGLIQSRLSEQHLAAGLTPLCKITHSAIKDTTCQQSRRLSPLSSPSPPLVAVDTLQPARDSSRLPVNLRGSSKIEGFYKQVHCLGGASHSEEEEEEGEPVEMKGKRHVGRGEAMMEDRLEDMADGPKNAKITLSFPLSAAPLPASLTSPNHCRSSSSSSPSPHRRRPSSKSSDEGSLWKLDATMDVKHRPFKPPRRDSSPSSSPSSSSSPMTVHALSRKDIKSPPPLKCSKLNSETQFHRSPPRSSGCYGGDGWDERHRVTNSTASPSQTAQILFSLGTSAYQREGIQRGEKKDQLGKWEALTDQVFTRPPCTSLLPYRLLLLPRRRILPTPLTPHPIPPQPA</sequence>
<gene>
    <name evidence="1" type="ORF">KUCAC02_000468</name>
</gene>
<protein>
    <submittedName>
        <fullName evidence="1">Uncharacterized protein</fullName>
    </submittedName>
</protein>
<evidence type="ECO:0000313" key="2">
    <source>
        <dbReference type="Proteomes" id="UP001057452"/>
    </source>
</evidence>
<accession>A0ACB9W5L2</accession>
<proteinExistence type="predicted"/>